<dbReference type="EC" id="4.2.1.149" evidence="3"/>
<dbReference type="SUPFAM" id="SSF52096">
    <property type="entry name" value="ClpP/crotonase"/>
    <property type="match status" value="1"/>
</dbReference>
<dbReference type="Gene3D" id="3.90.226.10">
    <property type="entry name" value="2-enoyl-CoA Hydratase, Chain A, domain 1"/>
    <property type="match status" value="1"/>
</dbReference>
<proteinExistence type="inferred from homology"/>
<sequence length="259" mass="26790">MPDAVLFQTDGPVCTILLNRPECRNAVDGPTAAALLNAFERFEANDALRVAVLGGTGGHFCAGADLTAVGDPSRRNHLDPDGGMPGPMGPSRMALSKPLIAAVSGYAVAGGLELALLADLRVMERDAVFGVFCRRWGVPLIDGGTVRLPRIIGMGRALDMILTGRAVSADEALAMGLANRVVGIGESLAMAQKLARDIAASPQQCMLADRASAYAQWDLPLAAALQQEGARGTPMVFAEGVEGAARFAGGAGRHGEVDT</sequence>
<dbReference type="EMBL" id="CATWHI010000009">
    <property type="protein sequence ID" value="CAJ0744655.1"/>
    <property type="molecule type" value="Genomic_DNA"/>
</dbReference>
<dbReference type="PANTHER" id="PTHR43802:SF1">
    <property type="entry name" value="IP11341P-RELATED"/>
    <property type="match status" value="1"/>
</dbReference>
<dbReference type="Proteomes" id="UP001189225">
    <property type="component" value="Unassembled WGS sequence"/>
</dbReference>
<evidence type="ECO:0000256" key="1">
    <source>
        <dbReference type="ARBA" id="ARBA00005254"/>
    </source>
</evidence>
<dbReference type="PROSITE" id="PS00166">
    <property type="entry name" value="ENOYL_COA_HYDRATASE"/>
    <property type="match status" value="1"/>
</dbReference>
<organism evidence="3 4">
    <name type="scientific">Ralstonia edaphi</name>
    <dbReference type="NCBI Taxonomy" id="3058599"/>
    <lineage>
        <taxon>Bacteria</taxon>
        <taxon>Pseudomonadati</taxon>
        <taxon>Pseudomonadota</taxon>
        <taxon>Betaproteobacteria</taxon>
        <taxon>Burkholderiales</taxon>
        <taxon>Burkholderiaceae</taxon>
        <taxon>Ralstonia</taxon>
    </lineage>
</organism>
<protein>
    <submittedName>
        <fullName evidence="3">Carnitinyl-CoA dehydratase</fullName>
        <ecNumber evidence="3">4.2.1.149</ecNumber>
    </submittedName>
</protein>
<comment type="similarity">
    <text evidence="1 2">Belongs to the enoyl-CoA hydratase/isomerase family.</text>
</comment>
<dbReference type="InterPro" id="IPR001753">
    <property type="entry name" value="Enoyl-CoA_hydra/iso"/>
</dbReference>
<dbReference type="GO" id="GO:0016829">
    <property type="term" value="F:lyase activity"/>
    <property type="evidence" value="ECO:0007669"/>
    <property type="project" value="UniProtKB-KW"/>
</dbReference>
<comment type="caution">
    <text evidence="3">The sequence shown here is derived from an EMBL/GenBank/DDBJ whole genome shotgun (WGS) entry which is preliminary data.</text>
</comment>
<dbReference type="Gene3D" id="1.10.287.2460">
    <property type="match status" value="1"/>
</dbReference>
<accession>A0AB72XCA8</accession>
<dbReference type="NCBIfam" id="NF006108">
    <property type="entry name" value="PRK08259.1"/>
    <property type="match status" value="1"/>
</dbReference>
<evidence type="ECO:0000313" key="4">
    <source>
        <dbReference type="Proteomes" id="UP001189225"/>
    </source>
</evidence>
<keyword evidence="4" id="KW-1185">Reference proteome</keyword>
<dbReference type="RefSeq" id="WP_316890903.1">
    <property type="nucleotide sequence ID" value="NZ_CATWAR010000003.1"/>
</dbReference>
<dbReference type="PANTHER" id="PTHR43802">
    <property type="entry name" value="ENOYL-COA HYDRATASE"/>
    <property type="match status" value="1"/>
</dbReference>
<name>A0AB72XCA8_9RALS</name>
<dbReference type="InterPro" id="IPR029045">
    <property type="entry name" value="ClpP/crotonase-like_dom_sf"/>
</dbReference>
<evidence type="ECO:0000313" key="3">
    <source>
        <dbReference type="EMBL" id="CAJ0744655.1"/>
    </source>
</evidence>
<gene>
    <name evidence="3" type="primary">caiD_2</name>
    <name evidence="3" type="ORF">R16034_04681</name>
</gene>
<keyword evidence="3" id="KW-0456">Lyase</keyword>
<dbReference type="InterPro" id="IPR018376">
    <property type="entry name" value="Enoyl-CoA_hyd/isom_CS"/>
</dbReference>
<reference evidence="3 4" key="1">
    <citation type="submission" date="2023-07" db="EMBL/GenBank/DDBJ databases">
        <authorList>
            <person name="Peeters C."/>
        </authorList>
    </citation>
    <scope>NUCLEOTIDE SEQUENCE [LARGE SCALE GENOMIC DNA]</scope>
    <source>
        <strain evidence="3 4">R-16034</strain>
    </source>
</reference>
<dbReference type="CDD" id="cd06558">
    <property type="entry name" value="crotonase-like"/>
    <property type="match status" value="1"/>
</dbReference>
<dbReference type="Pfam" id="PF00378">
    <property type="entry name" value="ECH_1"/>
    <property type="match status" value="1"/>
</dbReference>
<dbReference type="AlphaFoldDB" id="A0AB72XCA8"/>
<evidence type="ECO:0000256" key="2">
    <source>
        <dbReference type="RuleBase" id="RU003707"/>
    </source>
</evidence>